<sequence length="314" mass="32629">MITVVGETLIDLISGGSGTYRSTPGGAPANAAVTLARLGVPVTLAARIGDDKFGRTLRAYVASRGVGTRDLVAATQATTLAIANVDGTGSAEYDFYVRDTADWQWRPEELPDPLESDVTALHVGSLALAMAPGAAVLEEWIGRQRGQATVSYDPNVRPALAGTPEEERIRIERQVAMADIVKASDADLRFLYPDEEVGAAAERWTRLGPALVLVTQGGDDTLVLRGGPAPVSLRCAPPKVDVVDTVGAGDALAAGLLDALGQVDALGAAQRDRLRSLSEPELLACVGHAQLAAARTCERLGADPGPLDLPPVAG</sequence>
<proteinExistence type="inferred from homology"/>
<keyword evidence="3" id="KW-0547">Nucleotide-binding</keyword>
<dbReference type="InterPro" id="IPR011611">
    <property type="entry name" value="PfkB_dom"/>
</dbReference>
<dbReference type="OrthoDB" id="9795789at2"/>
<dbReference type="SUPFAM" id="SSF53613">
    <property type="entry name" value="Ribokinase-like"/>
    <property type="match status" value="1"/>
</dbReference>
<dbReference type="Gene3D" id="3.40.1190.20">
    <property type="match status" value="1"/>
</dbReference>
<dbReference type="EMBL" id="PYGA01000011">
    <property type="protein sequence ID" value="PSK96451.1"/>
    <property type="molecule type" value="Genomic_DNA"/>
</dbReference>
<dbReference type="PANTHER" id="PTHR43085">
    <property type="entry name" value="HEXOKINASE FAMILY MEMBER"/>
    <property type="match status" value="1"/>
</dbReference>
<evidence type="ECO:0000313" key="8">
    <source>
        <dbReference type="Proteomes" id="UP000240542"/>
    </source>
</evidence>
<dbReference type="GO" id="GO:0016301">
    <property type="term" value="F:kinase activity"/>
    <property type="evidence" value="ECO:0007669"/>
    <property type="project" value="UniProtKB-KW"/>
</dbReference>
<accession>A0A2P8DGX2</accession>
<evidence type="ECO:0000259" key="6">
    <source>
        <dbReference type="Pfam" id="PF00294"/>
    </source>
</evidence>
<dbReference type="Proteomes" id="UP000240542">
    <property type="component" value="Unassembled WGS sequence"/>
</dbReference>
<dbReference type="CDD" id="cd01167">
    <property type="entry name" value="bac_FRK"/>
    <property type="match status" value="1"/>
</dbReference>
<dbReference type="Pfam" id="PF00294">
    <property type="entry name" value="PfkB"/>
    <property type="match status" value="1"/>
</dbReference>
<dbReference type="InterPro" id="IPR029056">
    <property type="entry name" value="Ribokinase-like"/>
</dbReference>
<evidence type="ECO:0000256" key="2">
    <source>
        <dbReference type="ARBA" id="ARBA00022679"/>
    </source>
</evidence>
<evidence type="ECO:0000256" key="5">
    <source>
        <dbReference type="ARBA" id="ARBA00022840"/>
    </source>
</evidence>
<dbReference type="PANTHER" id="PTHR43085:SF1">
    <property type="entry name" value="PSEUDOURIDINE KINASE-RELATED"/>
    <property type="match status" value="1"/>
</dbReference>
<dbReference type="GO" id="GO:0005524">
    <property type="term" value="F:ATP binding"/>
    <property type="evidence" value="ECO:0007669"/>
    <property type="project" value="UniProtKB-KW"/>
</dbReference>
<dbReference type="AlphaFoldDB" id="A0A2P8DGX2"/>
<dbReference type="PROSITE" id="PS00584">
    <property type="entry name" value="PFKB_KINASES_2"/>
    <property type="match status" value="1"/>
</dbReference>
<dbReference type="InterPro" id="IPR002173">
    <property type="entry name" value="Carboh/pur_kinase_PfkB_CS"/>
</dbReference>
<gene>
    <name evidence="7" type="ORF">CLV63_11145</name>
</gene>
<feature type="domain" description="Carbohydrate kinase PfkB" evidence="6">
    <location>
        <begin position="2"/>
        <end position="302"/>
    </location>
</feature>
<evidence type="ECO:0000256" key="1">
    <source>
        <dbReference type="ARBA" id="ARBA00010688"/>
    </source>
</evidence>
<protein>
    <submittedName>
        <fullName evidence="7">Fructokinase</fullName>
    </submittedName>
</protein>
<evidence type="ECO:0000256" key="3">
    <source>
        <dbReference type="ARBA" id="ARBA00022741"/>
    </source>
</evidence>
<keyword evidence="2" id="KW-0808">Transferase</keyword>
<keyword evidence="4 7" id="KW-0418">Kinase</keyword>
<comment type="similarity">
    <text evidence="1">Belongs to the carbohydrate kinase PfkB family.</text>
</comment>
<dbReference type="InterPro" id="IPR050306">
    <property type="entry name" value="PfkB_Carbo_kinase"/>
</dbReference>
<reference evidence="7 8" key="1">
    <citation type="submission" date="2018-03" db="EMBL/GenBank/DDBJ databases">
        <title>Genomic Encyclopedia of Archaeal and Bacterial Type Strains, Phase II (KMG-II): from individual species to whole genera.</title>
        <authorList>
            <person name="Goeker M."/>
        </authorList>
    </citation>
    <scope>NUCLEOTIDE SEQUENCE [LARGE SCALE GENOMIC DNA]</scope>
    <source>
        <strain evidence="7 8">DSM 45312</strain>
    </source>
</reference>
<dbReference type="RefSeq" id="WP_106583845.1">
    <property type="nucleotide sequence ID" value="NZ_PYGA01000011.1"/>
</dbReference>
<keyword evidence="5" id="KW-0067">ATP-binding</keyword>
<evidence type="ECO:0000313" key="7">
    <source>
        <dbReference type="EMBL" id="PSK96451.1"/>
    </source>
</evidence>
<evidence type="ECO:0000256" key="4">
    <source>
        <dbReference type="ARBA" id="ARBA00022777"/>
    </source>
</evidence>
<organism evidence="7 8">
    <name type="scientific">Murinocardiopsis flavida</name>
    <dbReference type="NCBI Taxonomy" id="645275"/>
    <lineage>
        <taxon>Bacteria</taxon>
        <taxon>Bacillati</taxon>
        <taxon>Actinomycetota</taxon>
        <taxon>Actinomycetes</taxon>
        <taxon>Streptosporangiales</taxon>
        <taxon>Nocardiopsidaceae</taxon>
        <taxon>Murinocardiopsis</taxon>
    </lineage>
</organism>
<name>A0A2P8DGX2_9ACTN</name>
<comment type="caution">
    <text evidence="7">The sequence shown here is derived from an EMBL/GenBank/DDBJ whole genome shotgun (WGS) entry which is preliminary data.</text>
</comment>
<keyword evidence="8" id="KW-1185">Reference proteome</keyword>